<feature type="transmembrane region" description="Helical" evidence="1">
    <location>
        <begin position="107"/>
        <end position="132"/>
    </location>
</feature>
<feature type="transmembrane region" description="Helical" evidence="1">
    <location>
        <begin position="148"/>
        <end position="170"/>
    </location>
</feature>
<dbReference type="Proteomes" id="UP000063919">
    <property type="component" value="Chromosome"/>
</dbReference>
<keyword evidence="1" id="KW-1133">Transmembrane helix</keyword>
<accession>A0A0M4JW89</accession>
<feature type="transmembrane region" description="Helical" evidence="1">
    <location>
        <begin position="37"/>
        <end position="59"/>
    </location>
</feature>
<protein>
    <recommendedName>
        <fullName evidence="4">ECF transporter S component</fullName>
    </recommendedName>
</protein>
<evidence type="ECO:0000256" key="1">
    <source>
        <dbReference type="SAM" id="Phobius"/>
    </source>
</evidence>
<gene>
    <name evidence="2" type="ORF">SCANT_v1c02570</name>
</gene>
<dbReference type="OrthoDB" id="400886at2"/>
<dbReference type="KEGG" id="scj:SCANT_v1c02570"/>
<keyword evidence="1" id="KW-0812">Transmembrane</keyword>
<evidence type="ECO:0000313" key="3">
    <source>
        <dbReference type="Proteomes" id="UP000063919"/>
    </source>
</evidence>
<dbReference type="EMBL" id="CP012622">
    <property type="protein sequence ID" value="ALD66167.1"/>
    <property type="molecule type" value="Genomic_DNA"/>
</dbReference>
<organism evidence="2 3">
    <name type="scientific">Spiroplasma cantharicola</name>
    <dbReference type="NCBI Taxonomy" id="362837"/>
    <lineage>
        <taxon>Bacteria</taxon>
        <taxon>Bacillati</taxon>
        <taxon>Mycoplasmatota</taxon>
        <taxon>Mollicutes</taxon>
        <taxon>Entomoplasmatales</taxon>
        <taxon>Spiroplasmataceae</taxon>
        <taxon>Spiroplasma</taxon>
    </lineage>
</organism>
<dbReference type="RefSeq" id="WP_053945938.1">
    <property type="nucleotide sequence ID" value="NZ_CP012622.1"/>
</dbReference>
<dbReference type="InterPro" id="IPR053647">
    <property type="entry name" value="Riboflavin_Transporter_RibV"/>
</dbReference>
<reference evidence="2 3" key="1">
    <citation type="journal article" date="2015" name="Genome Announc.">
        <title>Complete Genome Sequence of Spiroplasma cantharicola CC-1T (DSM 21588), a Bacterium Isolated from Soldier Beetle (Cantharis carolinus).</title>
        <authorList>
            <person name="Lo W.S."/>
            <person name="Liu P.Y."/>
            <person name="Kuo C.H."/>
        </authorList>
    </citation>
    <scope>NUCLEOTIDE SEQUENCE [LARGE SCALE GENOMIC DNA]</scope>
    <source>
        <strain evidence="2 3">CC-1</strain>
    </source>
</reference>
<proteinExistence type="predicted"/>
<keyword evidence="3" id="KW-1185">Reference proteome</keyword>
<name>A0A0M4JW89_9MOLU</name>
<evidence type="ECO:0008006" key="4">
    <source>
        <dbReference type="Google" id="ProtNLM"/>
    </source>
</evidence>
<dbReference type="PATRIC" id="fig|362837.3.peg.258"/>
<dbReference type="AlphaFoldDB" id="A0A0M4JW89"/>
<sequence>MENTYSFWGHKYDFAEINKYNWRMVLKDNFVLDIKRISLLAMLFAIEIVFTIISKYTIGGLAIAEAFTIEFSLIGILFIYLATNVCYAALFNILANSLRMVLPLPSNVIGVLAMTISDLSFIIFFAFIFFLLKRSILFKIKKENQMKWYLLLIVIAGALATIISALISFACNQNFIFQWYSTLYPGIMPQKNSYGWNVLLWTGFGVSIAKLSLNLTIFLFSAKLLVKLINKHLF</sequence>
<feature type="transmembrane region" description="Helical" evidence="1">
    <location>
        <begin position="198"/>
        <end position="226"/>
    </location>
</feature>
<keyword evidence="1" id="KW-0472">Membrane</keyword>
<feature type="transmembrane region" description="Helical" evidence="1">
    <location>
        <begin position="71"/>
        <end position="95"/>
    </location>
</feature>
<dbReference type="NCBIfam" id="NF043064">
    <property type="entry name" value="MMSYN1_0877"/>
    <property type="match status" value="1"/>
</dbReference>
<evidence type="ECO:0000313" key="2">
    <source>
        <dbReference type="EMBL" id="ALD66167.1"/>
    </source>
</evidence>